<accession>D8RSE6</accession>
<keyword evidence="3" id="KW-0413">Isomerase</keyword>
<dbReference type="GO" id="GO:0016854">
    <property type="term" value="F:racemase and epimerase activity"/>
    <property type="evidence" value="ECO:0000318"/>
    <property type="project" value="GO_Central"/>
</dbReference>
<dbReference type="InterPro" id="IPR036291">
    <property type="entry name" value="NAD(P)-bd_dom_sf"/>
</dbReference>
<evidence type="ECO:0000256" key="2">
    <source>
        <dbReference type="ARBA" id="ARBA00023027"/>
    </source>
</evidence>
<evidence type="ECO:0000256" key="1">
    <source>
        <dbReference type="ARBA" id="ARBA00007637"/>
    </source>
</evidence>
<evidence type="ECO:0000313" key="5">
    <source>
        <dbReference type="EMBL" id="EFJ24854.1"/>
    </source>
</evidence>
<dbReference type="KEGG" id="smo:SELMODRAFT_442310"/>
<proteinExistence type="inferred from homology"/>
<protein>
    <recommendedName>
        <fullName evidence="4">NAD-dependent epimerase/dehydratase domain-containing protein</fullName>
    </recommendedName>
</protein>
<reference evidence="5 6" key="1">
    <citation type="journal article" date="2011" name="Science">
        <title>The Selaginella genome identifies genetic changes associated with the evolution of vascular plants.</title>
        <authorList>
            <person name="Banks J.A."/>
            <person name="Nishiyama T."/>
            <person name="Hasebe M."/>
            <person name="Bowman J.L."/>
            <person name="Gribskov M."/>
            <person name="dePamphilis C."/>
            <person name="Albert V.A."/>
            <person name="Aono N."/>
            <person name="Aoyama T."/>
            <person name="Ambrose B.A."/>
            <person name="Ashton N.W."/>
            <person name="Axtell M.J."/>
            <person name="Barker E."/>
            <person name="Barker M.S."/>
            <person name="Bennetzen J.L."/>
            <person name="Bonawitz N.D."/>
            <person name="Chapple C."/>
            <person name="Cheng C."/>
            <person name="Correa L.G."/>
            <person name="Dacre M."/>
            <person name="DeBarry J."/>
            <person name="Dreyer I."/>
            <person name="Elias M."/>
            <person name="Engstrom E.M."/>
            <person name="Estelle M."/>
            <person name="Feng L."/>
            <person name="Finet C."/>
            <person name="Floyd S.K."/>
            <person name="Frommer W.B."/>
            <person name="Fujita T."/>
            <person name="Gramzow L."/>
            <person name="Gutensohn M."/>
            <person name="Harholt J."/>
            <person name="Hattori M."/>
            <person name="Heyl A."/>
            <person name="Hirai T."/>
            <person name="Hiwatashi Y."/>
            <person name="Ishikawa M."/>
            <person name="Iwata M."/>
            <person name="Karol K.G."/>
            <person name="Koehler B."/>
            <person name="Kolukisaoglu U."/>
            <person name="Kubo M."/>
            <person name="Kurata T."/>
            <person name="Lalonde S."/>
            <person name="Li K."/>
            <person name="Li Y."/>
            <person name="Litt A."/>
            <person name="Lyons E."/>
            <person name="Manning G."/>
            <person name="Maruyama T."/>
            <person name="Michael T.P."/>
            <person name="Mikami K."/>
            <person name="Miyazaki S."/>
            <person name="Morinaga S."/>
            <person name="Murata T."/>
            <person name="Mueller-Roeber B."/>
            <person name="Nelson D.R."/>
            <person name="Obara M."/>
            <person name="Oguri Y."/>
            <person name="Olmstead R.G."/>
            <person name="Onodera N."/>
            <person name="Petersen B.L."/>
            <person name="Pils B."/>
            <person name="Prigge M."/>
            <person name="Rensing S.A."/>
            <person name="Riano-Pachon D.M."/>
            <person name="Roberts A.W."/>
            <person name="Sato Y."/>
            <person name="Scheller H.V."/>
            <person name="Schulz B."/>
            <person name="Schulz C."/>
            <person name="Shakirov E.V."/>
            <person name="Shibagaki N."/>
            <person name="Shinohara N."/>
            <person name="Shippen D.E."/>
            <person name="Soerensen I."/>
            <person name="Sotooka R."/>
            <person name="Sugimoto N."/>
            <person name="Sugita M."/>
            <person name="Sumikawa N."/>
            <person name="Tanurdzic M."/>
            <person name="Theissen G."/>
            <person name="Ulvskov P."/>
            <person name="Wakazuki S."/>
            <person name="Weng J.K."/>
            <person name="Willats W.W."/>
            <person name="Wipf D."/>
            <person name="Wolf P.G."/>
            <person name="Yang L."/>
            <person name="Zimmer A.D."/>
            <person name="Zhu Q."/>
            <person name="Mitros T."/>
            <person name="Hellsten U."/>
            <person name="Loque D."/>
            <person name="Otillar R."/>
            <person name="Salamov A."/>
            <person name="Schmutz J."/>
            <person name="Shapiro H."/>
            <person name="Lindquist E."/>
            <person name="Lucas S."/>
            <person name="Rokhsar D."/>
            <person name="Grigoriev I.V."/>
        </authorList>
    </citation>
    <scope>NUCLEOTIDE SEQUENCE [LARGE SCALE GENOMIC DNA]</scope>
</reference>
<gene>
    <name evidence="5" type="ORF">SELMODRAFT_442310</name>
</gene>
<sequence>MHILSKWALATSGVKLARPHAIVDFTQQEHPWCLPLNQLTLGTILDAATADRSVRSVFFASPNRFYIPSSRSGEVLAAAKSVLLPFSVVEWRFSTVYGEFGRTDYPYYKFVEDITSGQDVQLWQQRKGRQNYIYIDDAVAVMIKMILDFTHVVGAVTVVDIGTPTPALSFKDVIRVVTKISGKKQNSSRLRMQIHRRGSLEWRVSSTGTSRRRVCGLHDQPLISLRQEVCHVEESNVNDAGNDLFELSQSPVLRNTKICVMMLKM</sequence>
<evidence type="ECO:0000313" key="6">
    <source>
        <dbReference type="Proteomes" id="UP000001514"/>
    </source>
</evidence>
<organism evidence="6">
    <name type="scientific">Selaginella moellendorffii</name>
    <name type="common">Spikemoss</name>
    <dbReference type="NCBI Taxonomy" id="88036"/>
    <lineage>
        <taxon>Eukaryota</taxon>
        <taxon>Viridiplantae</taxon>
        <taxon>Streptophyta</taxon>
        <taxon>Embryophyta</taxon>
        <taxon>Tracheophyta</taxon>
        <taxon>Lycopodiopsida</taxon>
        <taxon>Selaginellales</taxon>
        <taxon>Selaginellaceae</taxon>
        <taxon>Selaginella</taxon>
    </lineage>
</organism>
<dbReference type="PANTHER" id="PTHR43574">
    <property type="entry name" value="EPIMERASE-RELATED"/>
    <property type="match status" value="1"/>
</dbReference>
<evidence type="ECO:0000256" key="3">
    <source>
        <dbReference type="ARBA" id="ARBA00023235"/>
    </source>
</evidence>
<dbReference type="Gene3D" id="3.40.50.720">
    <property type="entry name" value="NAD(P)-binding Rossmann-like Domain"/>
    <property type="match status" value="1"/>
</dbReference>
<dbReference type="SUPFAM" id="SSF51735">
    <property type="entry name" value="NAD(P)-binding Rossmann-fold domains"/>
    <property type="match status" value="1"/>
</dbReference>
<dbReference type="STRING" id="88036.D8RSE6"/>
<feature type="domain" description="NAD-dependent epimerase/dehydratase" evidence="4">
    <location>
        <begin position="62"/>
        <end position="148"/>
    </location>
</feature>
<dbReference type="InParanoid" id="D8RSE6"/>
<dbReference type="EMBL" id="GL377588">
    <property type="protein sequence ID" value="EFJ24854.1"/>
    <property type="molecule type" value="Genomic_DNA"/>
</dbReference>
<dbReference type="Pfam" id="PF01370">
    <property type="entry name" value="Epimerase"/>
    <property type="match status" value="1"/>
</dbReference>
<keyword evidence="2" id="KW-0520">NAD</keyword>
<dbReference type="InterPro" id="IPR001509">
    <property type="entry name" value="Epimerase_deHydtase"/>
</dbReference>
<evidence type="ECO:0000259" key="4">
    <source>
        <dbReference type="Pfam" id="PF01370"/>
    </source>
</evidence>
<dbReference type="Proteomes" id="UP000001514">
    <property type="component" value="Unassembled WGS sequence"/>
</dbReference>
<name>D8RSE6_SELML</name>
<dbReference type="AlphaFoldDB" id="D8RSE6"/>
<dbReference type="Gramene" id="EFJ24854">
    <property type="protein sequence ID" value="EFJ24854"/>
    <property type="gene ID" value="SELMODRAFT_442310"/>
</dbReference>
<comment type="similarity">
    <text evidence="1">Belongs to the NAD(P)-dependent epimerase/dehydratase family.</text>
</comment>
<dbReference type="HOGENOM" id="CLU_1051299_0_0_1"/>
<keyword evidence="6" id="KW-1185">Reference proteome</keyword>